<dbReference type="InterPro" id="IPR003148">
    <property type="entry name" value="RCK_N"/>
</dbReference>
<dbReference type="InterPro" id="IPR036291">
    <property type="entry name" value="NAD(P)-bd_dom_sf"/>
</dbReference>
<accession>A0A367ZQH8</accession>
<dbReference type="Proteomes" id="UP000252355">
    <property type="component" value="Unassembled WGS sequence"/>
</dbReference>
<dbReference type="GO" id="GO:0006813">
    <property type="term" value="P:potassium ion transport"/>
    <property type="evidence" value="ECO:0007669"/>
    <property type="project" value="InterPro"/>
</dbReference>
<dbReference type="InterPro" id="IPR006037">
    <property type="entry name" value="RCK_C"/>
</dbReference>
<dbReference type="PROSITE" id="PS51201">
    <property type="entry name" value="RCK_N"/>
    <property type="match status" value="1"/>
</dbReference>
<feature type="domain" description="RCK N-terminal" evidence="1">
    <location>
        <begin position="1"/>
        <end position="117"/>
    </location>
</feature>
<evidence type="ECO:0000313" key="3">
    <source>
        <dbReference type="EMBL" id="RCK80395.1"/>
    </source>
</evidence>
<dbReference type="Gene3D" id="3.40.50.720">
    <property type="entry name" value="NAD(P)-binding Rossmann-like Domain"/>
    <property type="match status" value="1"/>
</dbReference>
<dbReference type="SUPFAM" id="SSF116726">
    <property type="entry name" value="TrkA C-terminal domain-like"/>
    <property type="match status" value="1"/>
</dbReference>
<dbReference type="Pfam" id="PF02254">
    <property type="entry name" value="TrkA_N"/>
    <property type="match status" value="1"/>
</dbReference>
<dbReference type="InterPro" id="IPR050721">
    <property type="entry name" value="Trk_Ktr_HKT_K-transport"/>
</dbReference>
<dbReference type="PANTHER" id="PTHR43833">
    <property type="entry name" value="POTASSIUM CHANNEL PROTEIN 2-RELATED-RELATED"/>
    <property type="match status" value="1"/>
</dbReference>
<protein>
    <submittedName>
        <fullName evidence="3">Trk system potassium uptake protein TrkA</fullName>
    </submittedName>
</protein>
<name>A0A367ZQH8_9BACT</name>
<dbReference type="SUPFAM" id="SSF51735">
    <property type="entry name" value="NAD(P)-binding Rossmann-fold domains"/>
    <property type="match status" value="1"/>
</dbReference>
<dbReference type="PROSITE" id="PS51202">
    <property type="entry name" value="RCK_C"/>
    <property type="match status" value="1"/>
</dbReference>
<evidence type="ECO:0000259" key="1">
    <source>
        <dbReference type="PROSITE" id="PS51201"/>
    </source>
</evidence>
<evidence type="ECO:0000313" key="4">
    <source>
        <dbReference type="Proteomes" id="UP000252355"/>
    </source>
</evidence>
<organism evidence="3 4">
    <name type="scientific">Candidatus Ozemobacter sibiricus</name>
    <dbReference type="NCBI Taxonomy" id="2268124"/>
    <lineage>
        <taxon>Bacteria</taxon>
        <taxon>Candidatus Ozemobacteria</taxon>
        <taxon>Candidatus Ozemobacterales</taxon>
        <taxon>Candidatus Ozemobacteraceae</taxon>
        <taxon>Candidatus Ozemobacter</taxon>
    </lineage>
</organism>
<evidence type="ECO:0000259" key="2">
    <source>
        <dbReference type="PROSITE" id="PS51202"/>
    </source>
</evidence>
<dbReference type="PANTHER" id="PTHR43833:SF7">
    <property type="entry name" value="KTR SYSTEM POTASSIUM UPTAKE PROTEIN C"/>
    <property type="match status" value="1"/>
</dbReference>
<proteinExistence type="predicted"/>
<gene>
    <name evidence="3" type="ORF">OZSIB_3141</name>
</gene>
<dbReference type="GO" id="GO:0008324">
    <property type="term" value="F:monoatomic cation transmembrane transporter activity"/>
    <property type="evidence" value="ECO:0007669"/>
    <property type="project" value="InterPro"/>
</dbReference>
<dbReference type="Pfam" id="PF02080">
    <property type="entry name" value="TrkA_C"/>
    <property type="match status" value="1"/>
</dbReference>
<reference evidence="3 4" key="1">
    <citation type="submission" date="2018-05" db="EMBL/GenBank/DDBJ databases">
        <title>A metagenomic window into the 2 km-deep terrestrial subsurface aquifer revealed taxonomically and functionally diverse microbial community comprising novel uncultured bacterial lineages.</title>
        <authorList>
            <person name="Kadnikov V.V."/>
            <person name="Mardanov A.V."/>
            <person name="Beletsky A.V."/>
            <person name="Banks D."/>
            <person name="Pimenov N.V."/>
            <person name="Frank Y.A."/>
            <person name="Karnachuk O.V."/>
            <person name="Ravin N.V."/>
        </authorList>
    </citation>
    <scope>NUCLEOTIDE SEQUENCE [LARGE SCALE GENOMIC DNA]</scope>
    <source>
        <strain evidence="3">BY5</strain>
    </source>
</reference>
<feature type="domain" description="RCK C-terminal" evidence="2">
    <location>
        <begin position="134"/>
        <end position="230"/>
    </location>
</feature>
<sequence>MQFVVIGVGRFGAKLAISLFARGGEVMALDRNEAAIDRLKDHVSHVAIADCTDEIALRNLGIQDMDVAIVAIGENVETSIMATALLRRLGVPRILSRAMSRTQAQILMEVGATEVFSLEEQMGEQMASRLIAPHILESITLSSGHSLIEVVPPKEFLGRTLKDLNLRAKAGVNVIAIKRKLPAINERGENVIKIELNDLPSPDQEITRDDILVVVGQDERLRALTEPMAREVQE</sequence>
<dbReference type="EMBL" id="QOQW01000006">
    <property type="protein sequence ID" value="RCK80395.1"/>
    <property type="molecule type" value="Genomic_DNA"/>
</dbReference>
<comment type="caution">
    <text evidence="3">The sequence shown here is derived from an EMBL/GenBank/DDBJ whole genome shotgun (WGS) entry which is preliminary data.</text>
</comment>
<dbReference type="Gene3D" id="3.30.70.1450">
    <property type="entry name" value="Regulator of K+ conductance, C-terminal domain"/>
    <property type="match status" value="1"/>
</dbReference>
<dbReference type="InterPro" id="IPR036721">
    <property type="entry name" value="RCK_C_sf"/>
</dbReference>
<dbReference type="AlphaFoldDB" id="A0A367ZQH8"/>